<keyword evidence="2 4" id="KW-0808">Transferase</keyword>
<evidence type="ECO:0000256" key="2">
    <source>
        <dbReference type="ARBA" id="ARBA00022679"/>
    </source>
</evidence>
<sequence>MATRKPRIKKPALLSRTRPPAARAKLATLSSKATRNLIRTHHRLLKQRTQAQQAGDALLVDKIESQIRQNGGLESYQLASRLGQSLERGGDSSKVLVDWITPHLLHERTRLRVLEVGALSTKNACSMNQYMDVTRIDLSSQEPGILKQDFMERPLPRGDTDRFHVISLSLVLNFVPDAIGRGEMLKRCSAFLTTSPPSGSSLPFTGMMFLVLPSACINNSRYLTQDRLNDIMNSMGFSLSESKETSKLTFQLWKHGQNCKPRQFRKEILNPGKKRNNFAIIVK</sequence>
<comment type="function">
    <text evidence="4">S-adenosyl-L-methionine-dependent methyltransferase that specifically methylates the N(1) position of an adenine present in helix 65 in 25S rRNA.</text>
</comment>
<evidence type="ECO:0000313" key="7">
    <source>
        <dbReference type="Proteomes" id="UP000324241"/>
    </source>
</evidence>
<dbReference type="VEuPathDB" id="FungiDB:EYZ11_012659"/>
<dbReference type="GO" id="GO:0016433">
    <property type="term" value="F:rRNA (adenine) methyltransferase activity"/>
    <property type="evidence" value="ECO:0007669"/>
    <property type="project" value="UniProtKB-UniRule"/>
</dbReference>
<dbReference type="EMBL" id="QUQM01000005">
    <property type="protein sequence ID" value="KAA8643159.1"/>
    <property type="molecule type" value="Genomic_DNA"/>
</dbReference>
<feature type="compositionally biased region" description="Basic residues" evidence="5">
    <location>
        <begin position="1"/>
        <end position="10"/>
    </location>
</feature>
<dbReference type="Pfam" id="PF11968">
    <property type="entry name" value="Bmt2"/>
    <property type="match status" value="1"/>
</dbReference>
<comment type="subcellular location">
    <subcellularLocation>
        <location evidence="4">Nucleus</location>
        <location evidence="4">Nucleolus</location>
    </subcellularLocation>
</comment>
<dbReference type="InterPro" id="IPR021867">
    <property type="entry name" value="Bmt2/SAMTOR"/>
</dbReference>
<proteinExistence type="inferred from homology"/>
<dbReference type="GO" id="GO:0005730">
    <property type="term" value="C:nucleolus"/>
    <property type="evidence" value="ECO:0007669"/>
    <property type="project" value="UniProtKB-SubCell"/>
</dbReference>
<dbReference type="PANTHER" id="PTHR21008:SF1">
    <property type="entry name" value="25S RRNA (ADENINE(2142)-N(1))-METHYLTRANSFERASE"/>
    <property type="match status" value="1"/>
</dbReference>
<dbReference type="OrthoDB" id="5954793at2759"/>
<dbReference type="AlphaFoldDB" id="A0A5M9MF83"/>
<name>A0A5M9MF83_9EURO</name>
<dbReference type="PANTHER" id="PTHR21008">
    <property type="entry name" value="S-ADENOSYLMETHIONINE SENSOR UPSTREAM OF MTORC1-RELATED"/>
    <property type="match status" value="1"/>
</dbReference>
<dbReference type="EC" id="2.1.1.-" evidence="4"/>
<dbReference type="RefSeq" id="XP_033422521.1">
    <property type="nucleotide sequence ID" value="XM_033574503.1"/>
</dbReference>
<dbReference type="Proteomes" id="UP000324241">
    <property type="component" value="Unassembled WGS sequence"/>
</dbReference>
<dbReference type="InterPro" id="IPR029063">
    <property type="entry name" value="SAM-dependent_MTases_sf"/>
</dbReference>
<dbReference type="HAMAP" id="MF_03044">
    <property type="entry name" value="BMT2"/>
    <property type="match status" value="1"/>
</dbReference>
<dbReference type="GeneID" id="54332623"/>
<evidence type="ECO:0000313" key="6">
    <source>
        <dbReference type="EMBL" id="KAA8643159.1"/>
    </source>
</evidence>
<evidence type="ECO:0000256" key="3">
    <source>
        <dbReference type="ARBA" id="ARBA00022691"/>
    </source>
</evidence>
<organism evidence="6 7">
    <name type="scientific">Aspergillus tanneri</name>
    <dbReference type="NCBI Taxonomy" id="1220188"/>
    <lineage>
        <taxon>Eukaryota</taxon>
        <taxon>Fungi</taxon>
        <taxon>Dikarya</taxon>
        <taxon>Ascomycota</taxon>
        <taxon>Pezizomycotina</taxon>
        <taxon>Eurotiomycetes</taxon>
        <taxon>Eurotiomycetidae</taxon>
        <taxon>Eurotiales</taxon>
        <taxon>Aspergillaceae</taxon>
        <taxon>Aspergillus</taxon>
        <taxon>Aspergillus subgen. Circumdati</taxon>
    </lineage>
</organism>
<accession>A0A5M9MF83</accession>
<comment type="similarity">
    <text evidence="4">Belongs to the BMT2 family.</text>
</comment>
<gene>
    <name evidence="6" type="ORF">ATNIH1004_009921</name>
</gene>
<dbReference type="SUPFAM" id="SSF53335">
    <property type="entry name" value="S-adenosyl-L-methionine-dependent methyltransferases"/>
    <property type="match status" value="1"/>
</dbReference>
<keyword evidence="3 4" id="KW-0949">S-adenosyl-L-methionine</keyword>
<feature type="region of interest" description="Disordered" evidence="5">
    <location>
        <begin position="1"/>
        <end position="23"/>
    </location>
</feature>
<feature type="binding site" evidence="4">
    <location>
        <position position="117"/>
    </location>
    <ligand>
        <name>S-adenosyl-L-methionine</name>
        <dbReference type="ChEBI" id="CHEBI:59789"/>
    </ligand>
</feature>
<evidence type="ECO:0000256" key="4">
    <source>
        <dbReference type="HAMAP-Rule" id="MF_03044"/>
    </source>
</evidence>
<protein>
    <recommendedName>
        <fullName evidence="4">25S rRNA adenine-N(1) methyltransferase</fullName>
        <ecNumber evidence="4">2.1.1.-</ecNumber>
    </recommendedName>
</protein>
<evidence type="ECO:0000256" key="5">
    <source>
        <dbReference type="SAM" id="MobiDB-lite"/>
    </source>
</evidence>
<reference evidence="6 7" key="1">
    <citation type="submission" date="2019-08" db="EMBL/GenBank/DDBJ databases">
        <title>The genome sequence of a newly discovered highly antifungal drug resistant Aspergillus species, Aspergillus tanneri NIH 1004.</title>
        <authorList>
            <person name="Mounaud S."/>
            <person name="Singh I."/>
            <person name="Joardar V."/>
            <person name="Pakala S."/>
            <person name="Pakala S."/>
            <person name="Venepally P."/>
            <person name="Chung J.K."/>
            <person name="Losada L."/>
            <person name="Nierman W.C."/>
        </authorList>
    </citation>
    <scope>NUCLEOTIDE SEQUENCE [LARGE SCALE GENOMIC DNA]</scope>
    <source>
        <strain evidence="6 7">NIH1004</strain>
    </source>
</reference>
<comment type="caution">
    <text evidence="6">The sequence shown here is derived from an EMBL/GenBank/DDBJ whole genome shotgun (WGS) entry which is preliminary data.</text>
</comment>
<keyword evidence="4" id="KW-0539">Nucleus</keyword>
<evidence type="ECO:0000256" key="1">
    <source>
        <dbReference type="ARBA" id="ARBA00022603"/>
    </source>
</evidence>
<keyword evidence="1 4" id="KW-0489">Methyltransferase</keyword>
<feature type="binding site" evidence="4">
    <location>
        <position position="137"/>
    </location>
    <ligand>
        <name>S-adenosyl-L-methionine</name>
        <dbReference type="ChEBI" id="CHEBI:59789"/>
    </ligand>
</feature>